<feature type="compositionally biased region" description="Basic residues" evidence="8">
    <location>
        <begin position="328"/>
        <end position="338"/>
    </location>
</feature>
<dbReference type="InterPro" id="IPR019366">
    <property type="entry name" value="Clusterin-associated_protein-1"/>
</dbReference>
<accession>A0AAN7P438</accession>
<keyword evidence="6" id="KW-0966">Cell projection</keyword>
<reference evidence="10" key="1">
    <citation type="submission" date="2023-01" db="EMBL/GenBank/DDBJ databases">
        <title>Key to firefly adult light organ development and bioluminescence: homeobox transcription factors regulate luciferase expression and transportation to peroxisome.</title>
        <authorList>
            <person name="Fu X."/>
        </authorList>
    </citation>
    <scope>NUCLEOTIDE SEQUENCE [LARGE SCALE GENOMIC DNA]</scope>
</reference>
<dbReference type="EMBL" id="JARPUR010000006">
    <property type="protein sequence ID" value="KAK4874946.1"/>
    <property type="molecule type" value="Genomic_DNA"/>
</dbReference>
<evidence type="ECO:0000313" key="9">
    <source>
        <dbReference type="EMBL" id="KAK4874946.1"/>
    </source>
</evidence>
<evidence type="ECO:0000256" key="7">
    <source>
        <dbReference type="SAM" id="Coils"/>
    </source>
</evidence>
<name>A0AAN7P438_9COLE</name>
<feature type="region of interest" description="Disordered" evidence="8">
    <location>
        <begin position="396"/>
        <end position="415"/>
    </location>
</feature>
<proteinExistence type="inferred from homology"/>
<evidence type="ECO:0000313" key="10">
    <source>
        <dbReference type="Proteomes" id="UP001353858"/>
    </source>
</evidence>
<comment type="caution">
    <text evidence="9">The sequence shown here is derived from an EMBL/GenBank/DDBJ whole genome shotgun (WGS) entry which is preliminary data.</text>
</comment>
<feature type="compositionally biased region" description="Acidic residues" evidence="8">
    <location>
        <begin position="359"/>
        <end position="375"/>
    </location>
</feature>
<dbReference type="PANTHER" id="PTHR21547">
    <property type="entry name" value="CLUSTERIN ASSOCIATED PROTEIN 1"/>
    <property type="match status" value="1"/>
</dbReference>
<dbReference type="GO" id="GO:0005815">
    <property type="term" value="C:microtubule organizing center"/>
    <property type="evidence" value="ECO:0007669"/>
    <property type="project" value="TreeGrafter"/>
</dbReference>
<dbReference type="Proteomes" id="UP001353858">
    <property type="component" value="Unassembled WGS sequence"/>
</dbReference>
<feature type="compositionally biased region" description="Low complexity" evidence="8">
    <location>
        <begin position="349"/>
        <end position="358"/>
    </location>
</feature>
<evidence type="ECO:0000256" key="1">
    <source>
        <dbReference type="ARBA" id="ARBA00004138"/>
    </source>
</evidence>
<evidence type="ECO:0000256" key="8">
    <source>
        <dbReference type="SAM" id="MobiDB-lite"/>
    </source>
</evidence>
<dbReference type="GO" id="GO:0060271">
    <property type="term" value="P:cilium assembly"/>
    <property type="evidence" value="ECO:0007669"/>
    <property type="project" value="TreeGrafter"/>
</dbReference>
<keyword evidence="3" id="KW-0970">Cilium biogenesis/degradation</keyword>
<organism evidence="9 10">
    <name type="scientific">Aquatica leii</name>
    <dbReference type="NCBI Taxonomy" id="1421715"/>
    <lineage>
        <taxon>Eukaryota</taxon>
        <taxon>Metazoa</taxon>
        <taxon>Ecdysozoa</taxon>
        <taxon>Arthropoda</taxon>
        <taxon>Hexapoda</taxon>
        <taxon>Insecta</taxon>
        <taxon>Pterygota</taxon>
        <taxon>Neoptera</taxon>
        <taxon>Endopterygota</taxon>
        <taxon>Coleoptera</taxon>
        <taxon>Polyphaga</taxon>
        <taxon>Elateriformia</taxon>
        <taxon>Elateroidea</taxon>
        <taxon>Lampyridae</taxon>
        <taxon>Luciolinae</taxon>
        <taxon>Aquatica</taxon>
    </lineage>
</organism>
<keyword evidence="10" id="KW-1185">Reference proteome</keyword>
<feature type="coiled-coil region" evidence="7">
    <location>
        <begin position="190"/>
        <end position="238"/>
    </location>
</feature>
<evidence type="ECO:0000256" key="2">
    <source>
        <dbReference type="ARBA" id="ARBA00008340"/>
    </source>
</evidence>
<evidence type="ECO:0000256" key="4">
    <source>
        <dbReference type="ARBA" id="ARBA00023054"/>
    </source>
</evidence>
<dbReference type="GO" id="GO:0030992">
    <property type="term" value="C:intraciliary transport particle B"/>
    <property type="evidence" value="ECO:0007669"/>
    <property type="project" value="TreeGrafter"/>
</dbReference>
<keyword evidence="4 7" id="KW-0175">Coiled coil</keyword>
<keyword evidence="5" id="KW-0969">Cilium</keyword>
<sequence>MSYRDVRNVIEMLRSLGYAKLVSMESLRKPNFPLVADILVWLSKRFDPDSDIPNECDTEEQRIALIRNTAQFMALKANIKLNTKRLYQADGYAVKELLKITSLLYSALRENSFHEPEEENRRSIDLRDLEMSYKANDFKRSRQLASEITTAGAKLHDLLSKEVDIRALRQISAGRQYEVTEVEAGVKEAIAELKKEMTDTKQSIENVSATESSLDSKIERRKIELDRYEKRLQTLKKVRPAFLEEFNELESELEKLFAQYSVRLRTLNYMERLANNAERLQLERQQLSTPQRVIETVPLDTTDPADLLNFDEKSTDFNSDFRQDRPRPRTGGRSRAQRTSKPIGALNPLGSVSGSSEDVSSETDTDDLLLDGDEPELAHSDDDSLGLELSSVEKVIPAGRKTSTSKMQNNSDDDF</sequence>
<dbReference type="GO" id="GO:0005929">
    <property type="term" value="C:cilium"/>
    <property type="evidence" value="ECO:0007669"/>
    <property type="project" value="UniProtKB-SubCell"/>
</dbReference>
<dbReference type="Pfam" id="PF10234">
    <property type="entry name" value="Cluap1"/>
    <property type="match status" value="1"/>
</dbReference>
<evidence type="ECO:0008006" key="11">
    <source>
        <dbReference type="Google" id="ProtNLM"/>
    </source>
</evidence>
<evidence type="ECO:0000256" key="3">
    <source>
        <dbReference type="ARBA" id="ARBA00022794"/>
    </source>
</evidence>
<comment type="similarity">
    <text evidence="2">Belongs to the CLUAP1 family.</text>
</comment>
<feature type="compositionally biased region" description="Basic and acidic residues" evidence="8">
    <location>
        <begin position="310"/>
        <end position="327"/>
    </location>
</feature>
<dbReference type="AlphaFoldDB" id="A0AAN7P438"/>
<dbReference type="PANTHER" id="PTHR21547:SF0">
    <property type="entry name" value="CLUSTERIN-ASSOCIATED PROTEIN 1"/>
    <property type="match status" value="1"/>
</dbReference>
<feature type="compositionally biased region" description="Polar residues" evidence="8">
    <location>
        <begin position="401"/>
        <end position="415"/>
    </location>
</feature>
<feature type="region of interest" description="Disordered" evidence="8">
    <location>
        <begin position="293"/>
        <end position="388"/>
    </location>
</feature>
<gene>
    <name evidence="9" type="ORF">RN001_014306</name>
</gene>
<comment type="subcellular location">
    <subcellularLocation>
        <location evidence="1">Cell projection</location>
        <location evidence="1">Cilium</location>
    </subcellularLocation>
</comment>
<evidence type="ECO:0000256" key="6">
    <source>
        <dbReference type="ARBA" id="ARBA00023273"/>
    </source>
</evidence>
<protein>
    <recommendedName>
        <fullName evidence="11">Clusterin-associated protein 1</fullName>
    </recommendedName>
</protein>
<evidence type="ECO:0000256" key="5">
    <source>
        <dbReference type="ARBA" id="ARBA00023069"/>
    </source>
</evidence>